<dbReference type="RefSeq" id="WP_318785096.1">
    <property type="nucleotide sequence ID" value="NZ_JAWDKC010000007.1"/>
</dbReference>
<dbReference type="EMBL" id="JAWDKC010000007">
    <property type="protein sequence ID" value="MDV0444694.1"/>
    <property type="molecule type" value="Genomic_DNA"/>
</dbReference>
<dbReference type="InterPro" id="IPR011322">
    <property type="entry name" value="N-reg_PII-like_a/b"/>
</dbReference>
<dbReference type="Proteomes" id="UP001272052">
    <property type="component" value="Unassembled WGS sequence"/>
</dbReference>
<gene>
    <name evidence="2" type="primary">cutA</name>
    <name evidence="2" type="ORF">MmiAt1_02290</name>
</gene>
<protein>
    <submittedName>
        <fullName evidence="2">Divalent-cation tolerance protein CutA</fullName>
    </submittedName>
</protein>
<sequence length="114" mass="13860">MPKSEKKKNQYIFIYATFPSKKTVLSITEKLIEKKLIVCANISEHDSIYAWNKRIYEEKEYGVFFKTREDKWKKTKKYILEKHPYETPVILKFKIRGFNKGFKKWIDESLKEQD</sequence>
<dbReference type="Pfam" id="PF03091">
    <property type="entry name" value="CutA1"/>
    <property type="match status" value="1"/>
</dbReference>
<comment type="caution">
    <text evidence="2">The sequence shown here is derived from an EMBL/GenBank/DDBJ whole genome shotgun (WGS) entry which is preliminary data.</text>
</comment>
<evidence type="ECO:0000256" key="1">
    <source>
        <dbReference type="ARBA" id="ARBA00010169"/>
    </source>
</evidence>
<comment type="similarity">
    <text evidence="1">Belongs to the CutA family.</text>
</comment>
<proteinExistence type="inferred from homology"/>
<dbReference type="Gene3D" id="3.30.70.120">
    <property type="match status" value="1"/>
</dbReference>
<organism evidence="2 3">
    <name type="scientific">Methanimicrococcus hacksteinii</name>
    <dbReference type="NCBI Taxonomy" id="3028293"/>
    <lineage>
        <taxon>Archaea</taxon>
        <taxon>Methanobacteriati</taxon>
        <taxon>Methanobacteriota</taxon>
        <taxon>Stenosarchaea group</taxon>
        <taxon>Methanomicrobia</taxon>
        <taxon>Methanosarcinales</taxon>
        <taxon>Methanosarcinaceae</taxon>
        <taxon>Methanimicrococcus</taxon>
    </lineage>
</organism>
<keyword evidence="3" id="KW-1185">Reference proteome</keyword>
<dbReference type="PANTHER" id="PTHR23419:SF8">
    <property type="entry name" value="FI09726P"/>
    <property type="match status" value="1"/>
</dbReference>
<dbReference type="InterPro" id="IPR004323">
    <property type="entry name" value="Ion_tolerance_CutA"/>
</dbReference>
<name>A0ABU3VMR4_9EURY</name>
<dbReference type="PANTHER" id="PTHR23419">
    <property type="entry name" value="DIVALENT CATION TOLERANCE CUTA-RELATED"/>
    <property type="match status" value="1"/>
</dbReference>
<accession>A0ABU3VMR4</accession>
<dbReference type="SUPFAM" id="SSF54913">
    <property type="entry name" value="GlnB-like"/>
    <property type="match status" value="1"/>
</dbReference>
<evidence type="ECO:0000313" key="2">
    <source>
        <dbReference type="EMBL" id="MDV0444694.1"/>
    </source>
</evidence>
<reference evidence="2 3" key="1">
    <citation type="submission" date="2023-06" db="EMBL/GenBank/DDBJ databases">
        <title>Genome sequence of Methanimicrococcus sp. At1.</title>
        <authorList>
            <person name="Protasov E."/>
            <person name="Platt K."/>
            <person name="Poehlein A."/>
            <person name="Daniel R."/>
            <person name="Brune A."/>
        </authorList>
    </citation>
    <scope>NUCLEOTIDE SEQUENCE [LARGE SCALE GENOMIC DNA]</scope>
    <source>
        <strain evidence="2 3">At1</strain>
    </source>
</reference>
<evidence type="ECO:0000313" key="3">
    <source>
        <dbReference type="Proteomes" id="UP001272052"/>
    </source>
</evidence>
<dbReference type="InterPro" id="IPR015867">
    <property type="entry name" value="N-reg_PII/ATP_PRibTrfase_C"/>
</dbReference>